<sequence>MKFLRGPRGRAGGAEASEPERVGDDGIRGQETDGADTGIDTAGVTAGQERTAAWWRSTLPGSFRVRVAFCTLLVLVIAAGSAVVVHDVVNRLPGDAALRVGEEVVTEQELQQRVEVLGGLYGVQPPEDPDKRDTFNRDAAKSVAVSKILDRTAQQEGIEVGEKEARDQLATVIDENFQGKREAFTQMLGEQGISEQDVLDEISRQLRNTRMFAKVTESAEQATDEDARTYYEENDKEMVSPEQRRISNIVLESQKAAEDVAKQARGGADFAALVEEYTIDEQTRNEGGDLGWVKKQDLESDYAGAAFGAEPGDVFGPVQSQGGWNVGKVTEVEEATQLSFEEVQDDLKARLDRNAQVELWREWLGDKIAAADVEYASQYRPDDPEAPPEDLTNR</sequence>
<feature type="domain" description="PpiC" evidence="4">
    <location>
        <begin position="241"/>
        <end position="331"/>
    </location>
</feature>
<feature type="compositionally biased region" description="Basic and acidic residues" evidence="2">
    <location>
        <begin position="18"/>
        <end position="31"/>
    </location>
</feature>
<dbReference type="AlphaFoldDB" id="A0A238XMX3"/>
<feature type="region of interest" description="Disordered" evidence="2">
    <location>
        <begin position="375"/>
        <end position="394"/>
    </location>
</feature>
<dbReference type="InterPro" id="IPR027304">
    <property type="entry name" value="Trigger_fact/SurA_dom_sf"/>
</dbReference>
<keyword evidence="3" id="KW-0812">Transmembrane</keyword>
<evidence type="ECO:0000256" key="2">
    <source>
        <dbReference type="SAM" id="MobiDB-lite"/>
    </source>
</evidence>
<dbReference type="InterPro" id="IPR000297">
    <property type="entry name" value="PPIase_PpiC"/>
</dbReference>
<keyword evidence="1" id="KW-0697">Rotamase</keyword>
<evidence type="ECO:0000256" key="3">
    <source>
        <dbReference type="SAM" id="Phobius"/>
    </source>
</evidence>
<dbReference type="OrthoDB" id="3772768at2"/>
<dbReference type="SUPFAM" id="SSF54534">
    <property type="entry name" value="FKBP-like"/>
    <property type="match status" value="1"/>
</dbReference>
<dbReference type="Pfam" id="PF13624">
    <property type="entry name" value="SurA_N_3"/>
    <property type="match status" value="1"/>
</dbReference>
<evidence type="ECO:0000259" key="4">
    <source>
        <dbReference type="PROSITE" id="PS50198"/>
    </source>
</evidence>
<keyword evidence="3" id="KW-0472">Membrane</keyword>
<accession>A0A238XMX3</accession>
<dbReference type="Gene3D" id="1.10.4030.10">
    <property type="entry name" value="Porin chaperone SurA, peptide-binding domain"/>
    <property type="match status" value="1"/>
</dbReference>
<dbReference type="Proteomes" id="UP000198348">
    <property type="component" value="Unassembled WGS sequence"/>
</dbReference>
<keyword evidence="6" id="KW-1185">Reference proteome</keyword>
<evidence type="ECO:0000313" key="5">
    <source>
        <dbReference type="EMBL" id="SNR60325.1"/>
    </source>
</evidence>
<dbReference type="GO" id="GO:0003755">
    <property type="term" value="F:peptidyl-prolyl cis-trans isomerase activity"/>
    <property type="evidence" value="ECO:0007669"/>
    <property type="project" value="UniProtKB-KW"/>
</dbReference>
<name>A0A238XMX3_9PSEU</name>
<gene>
    <name evidence="5" type="ORF">SAMN06265360_111146</name>
</gene>
<keyword evidence="3" id="KW-1133">Transmembrane helix</keyword>
<protein>
    <submittedName>
        <fullName evidence="5">Peptidyl-prolyl cis-trans isomerase C</fullName>
    </submittedName>
</protein>
<dbReference type="Gene3D" id="3.10.50.40">
    <property type="match status" value="1"/>
</dbReference>
<evidence type="ECO:0000313" key="6">
    <source>
        <dbReference type="Proteomes" id="UP000198348"/>
    </source>
</evidence>
<dbReference type="PROSITE" id="PS50198">
    <property type="entry name" value="PPIC_PPIASE_2"/>
    <property type="match status" value="1"/>
</dbReference>
<dbReference type="PANTHER" id="PTHR47245">
    <property type="entry name" value="PEPTIDYLPROLYL ISOMERASE"/>
    <property type="match status" value="1"/>
</dbReference>
<feature type="region of interest" description="Disordered" evidence="2">
    <location>
        <begin position="1"/>
        <end position="41"/>
    </location>
</feature>
<proteinExistence type="predicted"/>
<dbReference type="RefSeq" id="WP_089301762.1">
    <property type="nucleotide sequence ID" value="NZ_FZNW01000011.1"/>
</dbReference>
<dbReference type="InterPro" id="IPR046357">
    <property type="entry name" value="PPIase_dom_sf"/>
</dbReference>
<dbReference type="EMBL" id="FZNW01000011">
    <property type="protein sequence ID" value="SNR60325.1"/>
    <property type="molecule type" value="Genomic_DNA"/>
</dbReference>
<feature type="transmembrane region" description="Helical" evidence="3">
    <location>
        <begin position="65"/>
        <end position="85"/>
    </location>
</feature>
<reference evidence="5 6" key="1">
    <citation type="submission" date="2017-06" db="EMBL/GenBank/DDBJ databases">
        <authorList>
            <person name="Kim H.J."/>
            <person name="Triplett B.A."/>
        </authorList>
    </citation>
    <scope>NUCLEOTIDE SEQUENCE [LARGE SCALE GENOMIC DNA]</scope>
    <source>
        <strain evidence="5 6">DSM 45207</strain>
    </source>
</reference>
<dbReference type="InterPro" id="IPR050245">
    <property type="entry name" value="PrsA_foldase"/>
</dbReference>
<dbReference type="Pfam" id="PF13145">
    <property type="entry name" value="Rotamase_2"/>
    <property type="match status" value="1"/>
</dbReference>
<evidence type="ECO:0000256" key="1">
    <source>
        <dbReference type="PROSITE-ProRule" id="PRU00278"/>
    </source>
</evidence>
<dbReference type="PANTHER" id="PTHR47245:SF2">
    <property type="entry name" value="PEPTIDYL-PROLYL CIS-TRANS ISOMERASE HP_0175-RELATED"/>
    <property type="match status" value="1"/>
</dbReference>
<organism evidence="5 6">
    <name type="scientific">Haloechinothrix alba</name>
    <dbReference type="NCBI Taxonomy" id="664784"/>
    <lineage>
        <taxon>Bacteria</taxon>
        <taxon>Bacillati</taxon>
        <taxon>Actinomycetota</taxon>
        <taxon>Actinomycetes</taxon>
        <taxon>Pseudonocardiales</taxon>
        <taxon>Pseudonocardiaceae</taxon>
        <taxon>Haloechinothrix</taxon>
    </lineage>
</organism>
<dbReference type="SUPFAM" id="SSF109998">
    <property type="entry name" value="Triger factor/SurA peptide-binding domain-like"/>
    <property type="match status" value="1"/>
</dbReference>
<keyword evidence="1 5" id="KW-0413">Isomerase</keyword>